<keyword evidence="4" id="KW-1185">Reference proteome</keyword>
<dbReference type="SUPFAM" id="SSF56112">
    <property type="entry name" value="Protein kinase-like (PK-like)"/>
    <property type="match status" value="1"/>
</dbReference>
<evidence type="ECO:0000313" key="5">
    <source>
        <dbReference type="Proteomes" id="UP001184861"/>
    </source>
</evidence>
<evidence type="ECO:0000313" key="2">
    <source>
        <dbReference type="EMBL" id="MDR6528833.1"/>
    </source>
</evidence>
<name>A0AAE3YEW1_9FLAO</name>
<reference evidence="2" key="3">
    <citation type="submission" date="2023-07" db="EMBL/GenBank/DDBJ databases">
        <title>Sorghum-associated microbial communities from plants grown in Nebraska, USA.</title>
        <authorList>
            <person name="Schachtman D."/>
        </authorList>
    </citation>
    <scope>NUCLEOTIDE SEQUENCE</scope>
    <source>
        <strain evidence="2">DS2360</strain>
    </source>
</reference>
<dbReference type="EMBL" id="QNUF01000005">
    <property type="protein sequence ID" value="REC76905.1"/>
    <property type="molecule type" value="Genomic_DNA"/>
</dbReference>
<gene>
    <name evidence="3" type="ORF">DRF57_05815</name>
    <name evidence="2" type="ORF">J2787_004272</name>
</gene>
<dbReference type="PANTHER" id="PTHR21064">
    <property type="entry name" value="AMINOGLYCOSIDE PHOSPHOTRANSFERASE DOMAIN-CONTAINING PROTEIN-RELATED"/>
    <property type="match status" value="1"/>
</dbReference>
<comment type="caution">
    <text evidence="2">The sequence shown here is derived from an EMBL/GenBank/DDBJ whole genome shotgun (WGS) entry which is preliminary data.</text>
</comment>
<organism evidence="2 5">
    <name type="scientific">Chryseobacterium rhizosphaerae</name>
    <dbReference type="NCBI Taxonomy" id="395937"/>
    <lineage>
        <taxon>Bacteria</taxon>
        <taxon>Pseudomonadati</taxon>
        <taxon>Bacteroidota</taxon>
        <taxon>Flavobacteriia</taxon>
        <taxon>Flavobacteriales</taxon>
        <taxon>Weeksellaceae</taxon>
        <taxon>Chryseobacterium group</taxon>
        <taxon>Chryseobacterium</taxon>
    </lineage>
</organism>
<accession>A0AAE3YEW1</accession>
<dbReference type="EMBL" id="JAVDQY010000006">
    <property type="protein sequence ID" value="MDR6528833.1"/>
    <property type="molecule type" value="Genomic_DNA"/>
</dbReference>
<sequence length="344" mass="39540">MELNSIVNQFIGTNNYNISPITDGLINTTYLLEDKDQQKKFILQKINHAVFKQPEIIINNHIIVNQRLENGNYPLQLIKPIPSLAGSFIVYDDHMDSWRLSSFIENAQTLFKIHDQASAYESAKAIGCFLNAINTGDIPDIQAPIPDFINFEKRITDYRNSLQAADVALIEKASPEIEEVNDLLFLPQHWIEMERNNALPRRIIHGDPNVRNILFNTDFSPLAVIDLDTIMISTLLYDFGDIARSYTNTTNEDDGSALKNFSPSIYRAVKDGFLLHLKEKLVFKELEHLDYAAQVVIYIQAVRFLTDYLNGSTYYAIQYPEHNLNRTRNQLKLLKGLRRYLKAD</sequence>
<dbReference type="AlphaFoldDB" id="A0AAE3YEW1"/>
<dbReference type="InterPro" id="IPR011009">
    <property type="entry name" value="Kinase-like_dom_sf"/>
</dbReference>
<proteinExistence type="predicted"/>
<reference evidence="3" key="2">
    <citation type="submission" date="2018-06" db="EMBL/GenBank/DDBJ databases">
        <authorList>
            <person name="Newman J.D."/>
            <person name="Hugo C.J."/>
            <person name="Kriek I.-M."/>
            <person name="Nel L."/>
        </authorList>
    </citation>
    <scope>NUCLEOTIDE SEQUENCE</scope>
    <source>
        <strain evidence="3">KCTC 22548</strain>
    </source>
</reference>
<dbReference type="RefSeq" id="WP_115917377.1">
    <property type="nucleotide sequence ID" value="NZ_BJYH01000005.1"/>
</dbReference>
<feature type="domain" description="Aminoglycoside phosphotransferase" evidence="1">
    <location>
        <begin position="18"/>
        <end position="249"/>
    </location>
</feature>
<dbReference type="Gene3D" id="3.90.1200.10">
    <property type="match status" value="1"/>
</dbReference>
<dbReference type="Proteomes" id="UP000256491">
    <property type="component" value="Unassembled WGS sequence"/>
</dbReference>
<protein>
    <submittedName>
        <fullName evidence="3">Aminoglycoside phosphotransferase family protein</fullName>
    </submittedName>
</protein>
<dbReference type="PANTHER" id="PTHR21064:SF5">
    <property type="entry name" value="SLR1880 PROTEIN"/>
    <property type="match status" value="1"/>
</dbReference>
<evidence type="ECO:0000313" key="4">
    <source>
        <dbReference type="Proteomes" id="UP000256491"/>
    </source>
</evidence>
<evidence type="ECO:0000313" key="3">
    <source>
        <dbReference type="EMBL" id="REC76905.1"/>
    </source>
</evidence>
<evidence type="ECO:0000259" key="1">
    <source>
        <dbReference type="Pfam" id="PF01636"/>
    </source>
</evidence>
<dbReference type="Proteomes" id="UP001184861">
    <property type="component" value="Unassembled WGS sequence"/>
</dbReference>
<dbReference type="InterPro" id="IPR002575">
    <property type="entry name" value="Aminoglycoside_PTrfase"/>
</dbReference>
<reference evidence="3 4" key="1">
    <citation type="journal article" date="2010" name="Syst. Appl. Microbiol.">
        <title>Four new species of Chryseobacterium from the rhizosphere of coastal sand dune plants, Chryseobacterium elymi sp. nov., Chryseobacterium hagamense sp. nov., Chryseobacterium lathyri sp. nov. and Chryseobacterium rhizosphaerae sp. nov.</title>
        <authorList>
            <person name="Cho S.H."/>
            <person name="Lee K.S."/>
            <person name="Shin D.S."/>
            <person name="Han J.H."/>
            <person name="Park K.S."/>
            <person name="Lee C.H."/>
            <person name="Park K.H."/>
            <person name="Kim S.B."/>
        </authorList>
    </citation>
    <scope>NUCLEOTIDE SEQUENCE [LARGE SCALE GENOMIC DNA]</scope>
    <source>
        <strain evidence="3 4">KCTC 22548</strain>
    </source>
</reference>
<dbReference type="InterPro" id="IPR050249">
    <property type="entry name" value="Pseudomonas-type_ThrB"/>
</dbReference>
<dbReference type="Pfam" id="PF01636">
    <property type="entry name" value="APH"/>
    <property type="match status" value="1"/>
</dbReference>